<dbReference type="Pfam" id="PF13976">
    <property type="entry name" value="gag_pre-integrs"/>
    <property type="match status" value="1"/>
</dbReference>
<dbReference type="InterPro" id="IPR057670">
    <property type="entry name" value="SH3_retrovirus"/>
</dbReference>
<dbReference type="Pfam" id="PF00665">
    <property type="entry name" value="rve"/>
    <property type="match status" value="1"/>
</dbReference>
<dbReference type="Pfam" id="PF02705">
    <property type="entry name" value="K_trans"/>
    <property type="match status" value="1"/>
</dbReference>
<feature type="compositionally biased region" description="Low complexity" evidence="3">
    <location>
        <begin position="1120"/>
        <end position="1130"/>
    </location>
</feature>
<keyword evidence="4" id="KW-0812">Transmembrane</keyword>
<dbReference type="Pfam" id="PF07727">
    <property type="entry name" value="RVT_2"/>
    <property type="match status" value="1"/>
</dbReference>
<dbReference type="InterPro" id="IPR029472">
    <property type="entry name" value="Copia-like_N"/>
</dbReference>
<evidence type="ECO:0000259" key="5">
    <source>
        <dbReference type="PROSITE" id="PS50994"/>
    </source>
</evidence>
<protein>
    <recommendedName>
        <fullName evidence="5">Integrase catalytic domain-containing protein</fullName>
    </recommendedName>
</protein>
<feature type="region of interest" description="Disordered" evidence="3">
    <location>
        <begin position="1079"/>
        <end position="1151"/>
    </location>
</feature>
<dbReference type="GO" id="GO:0015074">
    <property type="term" value="P:DNA integration"/>
    <property type="evidence" value="ECO:0007669"/>
    <property type="project" value="InterPro"/>
</dbReference>
<sequence>MSDDIKVEGLEPIPEVKEEDSQELKIQRLSSQNLRIHDSFNVESSKFPGPLHGHDSKAVDWSMILHLAFQSIGIVYGDIGTSPLYVFAGIFPNGIKHNDDILGALSLIFYSLTLIPVIKYVFIVLRANDNGEGGTFAIYSLLCRNAKVGLIPNQHAEDCDLPNNKVELPNRRTQRALWLKSKIENSNFAKHLLIFATMLGTSMLIGDGVLTPSMSGTEALFADIGHFTVRSIQISMCSVTYPAVVLAYIGQAAFLRKHSDLVAQTFYKSIPTPLYWPMFVVAVLAAIIASQAIISGTFSIIQQSLSLGCFPRVKFYYGIRAIFVKACFEFFDLKPYLSLSMATESENTASATSFSLDDPPPSSPYYLHASDNSSLRLVNEPLTGDNFHSWFRSMAMGLSIKNKLGFADGSIGPPKEGINSPLYSLWSRCNNVVITWILNCVSKEIHSTVLYKQTAYEIWTILKNRFSQSNGPQIFQVEQAIGSLSQSQVSVSAYYTKLQGFWEELLNYRPIPVCTCIPSCSCGAMRQVVDNYHQACLMQFLMGLNETFTQVRGQILLMDPMPHIEKVFSLLRQEERQRSIGQLRIPHVESAALLCRSEPIRPAPAKQNFQKRDKPTCAHCGYIGHTVDKCYKIHGYPPGYKTKGKGGPMANQVSYNTSGSNAVVMNEELSSFQLSQLQAQCQQLLAVLNTKPLLSNTPEAPNPSVTYQALANTASSSSLPVHSMSADYCLIQAFTPWRMIGLGKLHNGLYMLQTSMDHSSSASLFPQFSFSKFSPHSSNNTSLPASVQCTNEQPTAMQLWHYRLGHSSFDRLQFLHQYVQNLPTINKTTPFCNVCPLAKQKRVSFPNAGHICKTNFELIHCDIWGPYFVPTIAGHKYFLTIVDDHSRSTWVYLMHSKSDTRPLLISFFNMVETQFHTKIKSVRSDKGSEFELSDFFSIKGVIHQTSCRDTPQQNSVVERKHQHLLNVARAIRFQSHLPYKFWGECVLTAAYIINRLPSPILDHKTPFELLMHKSPTYSHLKVFGCLAYASTLPSHRTKFDARAVACVFVGYPFGTKDHDESISPHFLHSPCDHLASGSAPSDSLVQMSHTSCQSPAQPYDPSVSDLPIPLPSVPEPEPTLPSDSFVSDLPTPLPSVPDPPLPLRHSSRPKHTPSYLQDYHCSLVSSIPAPHSSTMYPIAHTISYSHLSPAHKAYTLAISTLVEPKFYHEAVSSPQWCEAMTKELAALEDNQTWVVTTLPLGKHPIGCKWVYKLKFNSDGSLERHKARLVAKGYNQMEGIDYAETFSPVAKLVTVRCFIALAAAQGWSLTQLDVNNAFLHGDLAEEVYMTLPPGFKSKGGTSTNSNLVCKLTKSLYGLKQASRQWFSKFSSTLIADGFKQSKCDYSLFIKSQGSIFIGVLVYVDDILITSNDAASVKALTEFLDQKFKLKLSQEQDLLLPQNLHQDPLLHLPHLFLDQQLLPPLIPP</sequence>
<dbReference type="PANTHER" id="PTHR30540">
    <property type="entry name" value="OSMOTIC STRESS POTASSIUM TRANSPORTER"/>
    <property type="match status" value="1"/>
</dbReference>
<evidence type="ECO:0000256" key="2">
    <source>
        <dbReference type="ARBA" id="ARBA00008440"/>
    </source>
</evidence>
<evidence type="ECO:0000256" key="4">
    <source>
        <dbReference type="SAM" id="Phobius"/>
    </source>
</evidence>
<comment type="similarity">
    <text evidence="2">Belongs to the HAK/KUP transporter (TC 2.A.72.3) family.</text>
</comment>
<dbReference type="InterPro" id="IPR012337">
    <property type="entry name" value="RNaseH-like_sf"/>
</dbReference>
<dbReference type="InterPro" id="IPR001584">
    <property type="entry name" value="Integrase_cat-core"/>
</dbReference>
<evidence type="ECO:0000313" key="6">
    <source>
        <dbReference type="EMBL" id="SPC90616.1"/>
    </source>
</evidence>
<feature type="compositionally biased region" description="Pro residues" evidence="3">
    <location>
        <begin position="1108"/>
        <end position="1119"/>
    </location>
</feature>
<comment type="subcellular location">
    <subcellularLocation>
        <location evidence="1">Cell membrane</location>
        <topology evidence="1">Multi-pass membrane protein</topology>
    </subcellularLocation>
</comment>
<dbReference type="Pfam" id="PF25597">
    <property type="entry name" value="SH3_retrovirus"/>
    <property type="match status" value="1"/>
</dbReference>
<feature type="domain" description="Integrase catalytic" evidence="5">
    <location>
        <begin position="842"/>
        <end position="1014"/>
    </location>
</feature>
<feature type="transmembrane region" description="Helical" evidence="4">
    <location>
        <begin position="101"/>
        <end position="122"/>
    </location>
</feature>
<feature type="transmembrane region" description="Helical" evidence="4">
    <location>
        <begin position="192"/>
        <end position="212"/>
    </location>
</feature>
<reference evidence="6" key="1">
    <citation type="submission" date="2018-02" db="EMBL/GenBank/DDBJ databases">
        <authorList>
            <person name="Cohen D.B."/>
            <person name="Kent A.D."/>
        </authorList>
    </citation>
    <scope>NUCLEOTIDE SEQUENCE</scope>
</reference>
<dbReference type="InterPro" id="IPR043502">
    <property type="entry name" value="DNA/RNA_pol_sf"/>
</dbReference>
<dbReference type="GO" id="GO:0003676">
    <property type="term" value="F:nucleic acid binding"/>
    <property type="evidence" value="ECO:0007669"/>
    <property type="project" value="InterPro"/>
</dbReference>
<feature type="transmembrane region" description="Helical" evidence="4">
    <location>
        <begin position="274"/>
        <end position="294"/>
    </location>
</feature>
<organism evidence="6">
    <name type="scientific">Fagus sylvatica</name>
    <name type="common">Beechnut</name>
    <dbReference type="NCBI Taxonomy" id="28930"/>
    <lineage>
        <taxon>Eukaryota</taxon>
        <taxon>Viridiplantae</taxon>
        <taxon>Streptophyta</taxon>
        <taxon>Embryophyta</taxon>
        <taxon>Tracheophyta</taxon>
        <taxon>Spermatophyta</taxon>
        <taxon>Magnoliopsida</taxon>
        <taxon>eudicotyledons</taxon>
        <taxon>Gunneridae</taxon>
        <taxon>Pentapetalae</taxon>
        <taxon>rosids</taxon>
        <taxon>fabids</taxon>
        <taxon>Fagales</taxon>
        <taxon>Fagaceae</taxon>
        <taxon>Fagus</taxon>
    </lineage>
</organism>
<dbReference type="GO" id="GO:0015079">
    <property type="term" value="F:potassium ion transmembrane transporter activity"/>
    <property type="evidence" value="ECO:0007669"/>
    <property type="project" value="InterPro"/>
</dbReference>
<feature type="compositionally biased region" description="Pro residues" evidence="3">
    <location>
        <begin position="1131"/>
        <end position="1142"/>
    </location>
</feature>
<proteinExistence type="inferred from homology"/>
<dbReference type="GO" id="GO:0005886">
    <property type="term" value="C:plasma membrane"/>
    <property type="evidence" value="ECO:0007669"/>
    <property type="project" value="UniProtKB-SubCell"/>
</dbReference>
<dbReference type="InterPro" id="IPR025724">
    <property type="entry name" value="GAG-pre-integrase_dom"/>
</dbReference>
<dbReference type="InterPro" id="IPR036397">
    <property type="entry name" value="RNaseH_sf"/>
</dbReference>
<dbReference type="EMBL" id="OIVN01001162">
    <property type="protein sequence ID" value="SPC90616.1"/>
    <property type="molecule type" value="Genomic_DNA"/>
</dbReference>
<dbReference type="SUPFAM" id="SSF56672">
    <property type="entry name" value="DNA/RNA polymerases"/>
    <property type="match status" value="1"/>
</dbReference>
<dbReference type="PROSITE" id="PS50994">
    <property type="entry name" value="INTEGRASE"/>
    <property type="match status" value="1"/>
</dbReference>
<dbReference type="PANTHER" id="PTHR30540:SF87">
    <property type="entry name" value="POTASSIUM TRANSPORTER"/>
    <property type="match status" value="1"/>
</dbReference>
<accession>A0A2N9FIH4</accession>
<feature type="compositionally biased region" description="Polar residues" evidence="3">
    <location>
        <begin position="1079"/>
        <end position="1096"/>
    </location>
</feature>
<feature type="transmembrane region" description="Helical" evidence="4">
    <location>
        <begin position="232"/>
        <end position="254"/>
    </location>
</feature>
<name>A0A2N9FIH4_FAGSY</name>
<dbReference type="Gene3D" id="3.30.420.10">
    <property type="entry name" value="Ribonuclease H-like superfamily/Ribonuclease H"/>
    <property type="match status" value="1"/>
</dbReference>
<evidence type="ECO:0000256" key="3">
    <source>
        <dbReference type="SAM" id="MobiDB-lite"/>
    </source>
</evidence>
<dbReference type="SUPFAM" id="SSF53098">
    <property type="entry name" value="Ribonuclease H-like"/>
    <property type="match status" value="1"/>
</dbReference>
<keyword evidence="4" id="KW-0472">Membrane</keyword>
<dbReference type="InterPro" id="IPR013103">
    <property type="entry name" value="RVT_2"/>
</dbReference>
<dbReference type="Pfam" id="PF14244">
    <property type="entry name" value="Retrotran_gag_3"/>
    <property type="match status" value="1"/>
</dbReference>
<dbReference type="InterPro" id="IPR053951">
    <property type="entry name" value="K_trans_N"/>
</dbReference>
<dbReference type="InterPro" id="IPR003855">
    <property type="entry name" value="K+_transporter"/>
</dbReference>
<gene>
    <name evidence="6" type="ORF">FSB_LOCUS18498</name>
</gene>
<keyword evidence="4" id="KW-1133">Transmembrane helix</keyword>
<evidence type="ECO:0000256" key="1">
    <source>
        <dbReference type="ARBA" id="ARBA00004651"/>
    </source>
</evidence>